<evidence type="ECO:0000256" key="12">
    <source>
        <dbReference type="ARBA" id="ARBA00048366"/>
    </source>
</evidence>
<dbReference type="GO" id="GO:0005737">
    <property type="term" value="C:cytoplasm"/>
    <property type="evidence" value="ECO:0007669"/>
    <property type="project" value="UniProtKB-SubCell"/>
</dbReference>
<keyword evidence="10" id="KW-0067">ATP-binding</keyword>
<evidence type="ECO:0000256" key="5">
    <source>
        <dbReference type="ARBA" id="ARBA00022490"/>
    </source>
</evidence>
<keyword evidence="9" id="KW-0547">Nucleotide-binding</keyword>
<organism evidence="16 17">
    <name type="scientific">Geosmithia morbida</name>
    <dbReference type="NCBI Taxonomy" id="1094350"/>
    <lineage>
        <taxon>Eukaryota</taxon>
        <taxon>Fungi</taxon>
        <taxon>Dikarya</taxon>
        <taxon>Ascomycota</taxon>
        <taxon>Pezizomycotina</taxon>
        <taxon>Sordariomycetes</taxon>
        <taxon>Hypocreomycetidae</taxon>
        <taxon>Hypocreales</taxon>
        <taxon>Bionectriaceae</taxon>
        <taxon>Geosmithia</taxon>
    </lineage>
</organism>
<feature type="region of interest" description="Disordered" evidence="14">
    <location>
        <begin position="10"/>
        <end position="45"/>
    </location>
</feature>
<dbReference type="RefSeq" id="XP_035322636.1">
    <property type="nucleotide sequence ID" value="XM_035467670.1"/>
</dbReference>
<name>A0A9P4YY86_9HYPO</name>
<keyword evidence="5" id="KW-0963">Cytoplasm</keyword>
<comment type="subcellular location">
    <subcellularLocation>
        <location evidence="1">Cytoplasm</location>
    </subcellularLocation>
</comment>
<dbReference type="GO" id="GO:0003725">
    <property type="term" value="F:double-stranded RNA binding"/>
    <property type="evidence" value="ECO:0007669"/>
    <property type="project" value="InterPro"/>
</dbReference>
<evidence type="ECO:0000313" key="16">
    <source>
        <dbReference type="EMBL" id="KAF4123984.1"/>
    </source>
</evidence>
<feature type="region of interest" description="Disordered" evidence="14">
    <location>
        <begin position="315"/>
        <end position="336"/>
    </location>
</feature>
<evidence type="ECO:0000256" key="3">
    <source>
        <dbReference type="ARBA" id="ARBA00012584"/>
    </source>
</evidence>
<dbReference type="GO" id="GO:0005524">
    <property type="term" value="F:ATP binding"/>
    <property type="evidence" value="ECO:0007669"/>
    <property type="project" value="UniProtKB-KW"/>
</dbReference>
<dbReference type="Pfam" id="PF03481">
    <property type="entry name" value="Sua5_C"/>
    <property type="match status" value="1"/>
</dbReference>
<dbReference type="PANTHER" id="PTHR17490">
    <property type="entry name" value="SUA5"/>
    <property type="match status" value="1"/>
</dbReference>
<evidence type="ECO:0000256" key="11">
    <source>
        <dbReference type="ARBA" id="ARBA00029774"/>
    </source>
</evidence>
<evidence type="ECO:0000259" key="15">
    <source>
        <dbReference type="PROSITE" id="PS51163"/>
    </source>
</evidence>
<evidence type="ECO:0000256" key="1">
    <source>
        <dbReference type="ARBA" id="ARBA00004496"/>
    </source>
</evidence>
<evidence type="ECO:0000256" key="13">
    <source>
        <dbReference type="ARBA" id="ARBA00056339"/>
    </source>
</evidence>
<dbReference type="Pfam" id="PF01300">
    <property type="entry name" value="Sua5_yciO_yrdC"/>
    <property type="match status" value="1"/>
</dbReference>
<comment type="function">
    <text evidence="13">Required for the formation of a threonylcarbamoyl group on adenosine at position 37 (t(6)A37) in tRNAs that read codons beginning with adenine. Likely catalyzes the conversion of L-threonine, HCO(3)(-)/CO(2) and ATP to give threonylcarbamoyl-AMP (TC-AMP) as the acyladenylate intermediate, with the release of diphosphate. Required for normal translation, by ensuring translation fidelity at the level of codon recognition, appropriate translation initiation selection and maintenance of reading frame. Also involved in telomere replication. Binds to single-stranded telomeric (ssTG) DNA and positively regulates telomere length.</text>
</comment>
<dbReference type="InterPro" id="IPR038385">
    <property type="entry name" value="Sua5/YwlC_C"/>
</dbReference>
<evidence type="ECO:0000256" key="2">
    <source>
        <dbReference type="ARBA" id="ARBA00007663"/>
    </source>
</evidence>
<comment type="caution">
    <text evidence="16">The sequence shown here is derived from an EMBL/GenBank/DDBJ whole genome shotgun (WGS) entry which is preliminary data.</text>
</comment>
<dbReference type="GO" id="GO:0002949">
    <property type="term" value="P:tRNA threonylcarbamoyladenosine modification"/>
    <property type="evidence" value="ECO:0007669"/>
    <property type="project" value="UniProtKB-ARBA"/>
</dbReference>
<dbReference type="EC" id="2.7.7.87" evidence="3"/>
<keyword evidence="8" id="KW-0548">Nucleotidyltransferase</keyword>
<evidence type="ECO:0000256" key="9">
    <source>
        <dbReference type="ARBA" id="ARBA00022741"/>
    </source>
</evidence>
<dbReference type="GeneID" id="55971925"/>
<dbReference type="OrthoDB" id="412787at2759"/>
<feature type="region of interest" description="Disordered" evidence="14">
    <location>
        <begin position="349"/>
        <end position="382"/>
    </location>
</feature>
<comment type="catalytic activity">
    <reaction evidence="12">
        <text>L-threonine + hydrogencarbonate + ATP = L-threonylcarbamoyladenylate + diphosphate + H2O</text>
        <dbReference type="Rhea" id="RHEA:36407"/>
        <dbReference type="ChEBI" id="CHEBI:15377"/>
        <dbReference type="ChEBI" id="CHEBI:17544"/>
        <dbReference type="ChEBI" id="CHEBI:30616"/>
        <dbReference type="ChEBI" id="CHEBI:33019"/>
        <dbReference type="ChEBI" id="CHEBI:57926"/>
        <dbReference type="ChEBI" id="CHEBI:73682"/>
        <dbReference type="EC" id="2.7.7.87"/>
    </reaction>
</comment>
<gene>
    <name evidence="16" type="ORF">GMORB2_5700</name>
</gene>
<sequence length="462" mass="49213">METRIVRIPGGNLLGRTAGGDDEKSSMERWDVERATSGSESSEEALRRLGEAAYHLRTSDTPVGFPTETVYGLGADATRSGAVRGIYAAKGRPSDNPLIIHVSDLEMLRAVMQQPGSESRDGDDDPIPLRYKALIDRFWPGPLTILLPNADPSKLAPEVTAGLPTFGVRMPSTPLARTLIKLAGVPLAAPSANASTKPSPTTAQHVKHDLDGRIELILDGGACSVGVESTVVDGLCDPPAVLRPGGVGIDDIRSCPGWEGVVKAYRDHADEGKSAPRAPGMKYKHYSPRARVVLYEASLAGEGLAPADTEMACAVEGSAGQQQQQQQQQGPPSRKIGVIRTQRWKTAAAGLPTDGDLRTAADDATGQQQQQQQDGDEAQPETPYSTLLEGRLVDGKGQAIGYVMDIDLGKDTKGIAQGLFSALRELDLRGADLIFVDGIEDEMDIAAAVMNRLRKAASEIRR</sequence>
<protein>
    <recommendedName>
        <fullName evidence="4">Threonylcarbamoyl-AMP synthase</fullName>
        <ecNumber evidence="3">2.7.7.87</ecNumber>
    </recommendedName>
    <alternativeName>
        <fullName evidence="11">L-threonylcarbamoyladenylate synthase</fullName>
    </alternativeName>
</protein>
<dbReference type="InterPro" id="IPR005145">
    <property type="entry name" value="Sua5_C"/>
</dbReference>
<evidence type="ECO:0000256" key="7">
    <source>
        <dbReference type="ARBA" id="ARBA00022694"/>
    </source>
</evidence>
<dbReference type="NCBIfam" id="TIGR00057">
    <property type="entry name" value="L-threonylcarbamoyladenylate synthase"/>
    <property type="match status" value="1"/>
</dbReference>
<dbReference type="GO" id="GO:0000049">
    <property type="term" value="F:tRNA binding"/>
    <property type="evidence" value="ECO:0007669"/>
    <property type="project" value="TreeGrafter"/>
</dbReference>
<proteinExistence type="inferred from homology"/>
<dbReference type="InterPro" id="IPR017945">
    <property type="entry name" value="DHBP_synth_RibB-like_a/b_dom"/>
</dbReference>
<dbReference type="EMBL" id="JAANYQ010000005">
    <property type="protein sequence ID" value="KAF4123984.1"/>
    <property type="molecule type" value="Genomic_DNA"/>
</dbReference>
<comment type="similarity">
    <text evidence="2">Belongs to the SUA5 family.</text>
</comment>
<dbReference type="GO" id="GO:0006450">
    <property type="term" value="P:regulation of translational fidelity"/>
    <property type="evidence" value="ECO:0007669"/>
    <property type="project" value="TreeGrafter"/>
</dbReference>
<dbReference type="Gene3D" id="3.90.870.10">
    <property type="entry name" value="DHBP synthase"/>
    <property type="match status" value="1"/>
</dbReference>
<accession>A0A9P4YY86</accession>
<dbReference type="PROSITE" id="PS51163">
    <property type="entry name" value="YRDC"/>
    <property type="match status" value="1"/>
</dbReference>
<evidence type="ECO:0000256" key="10">
    <source>
        <dbReference type="ARBA" id="ARBA00022840"/>
    </source>
</evidence>
<dbReference type="InterPro" id="IPR050156">
    <property type="entry name" value="TC-AMP_synthase_SUA5"/>
</dbReference>
<dbReference type="Gene3D" id="3.40.50.11030">
    <property type="entry name" value="Threonylcarbamoyl-AMP synthase, C-terminal domain"/>
    <property type="match status" value="1"/>
</dbReference>
<feature type="domain" description="YrdC-like" evidence="15">
    <location>
        <begin position="46"/>
        <end position="247"/>
    </location>
</feature>
<evidence type="ECO:0000313" key="17">
    <source>
        <dbReference type="Proteomes" id="UP000749293"/>
    </source>
</evidence>
<keyword evidence="7" id="KW-0819">tRNA processing</keyword>
<dbReference type="GO" id="GO:0061710">
    <property type="term" value="F:L-threonylcarbamoyladenylate synthase"/>
    <property type="evidence" value="ECO:0007669"/>
    <property type="project" value="UniProtKB-EC"/>
</dbReference>
<evidence type="ECO:0000256" key="6">
    <source>
        <dbReference type="ARBA" id="ARBA00022679"/>
    </source>
</evidence>
<dbReference type="AlphaFoldDB" id="A0A9P4YY86"/>
<dbReference type="SUPFAM" id="SSF55821">
    <property type="entry name" value="YrdC/RibB"/>
    <property type="match status" value="1"/>
</dbReference>
<dbReference type="PANTHER" id="PTHR17490:SF16">
    <property type="entry name" value="THREONYLCARBAMOYL-AMP SYNTHASE"/>
    <property type="match status" value="1"/>
</dbReference>
<feature type="compositionally biased region" description="Basic and acidic residues" evidence="14">
    <location>
        <begin position="19"/>
        <end position="34"/>
    </location>
</feature>
<keyword evidence="17" id="KW-1185">Reference proteome</keyword>
<dbReference type="Proteomes" id="UP000749293">
    <property type="component" value="Unassembled WGS sequence"/>
</dbReference>
<reference evidence="16" key="1">
    <citation type="submission" date="2020-03" db="EMBL/GenBank/DDBJ databases">
        <title>Site-based positive gene gene selection in Geosmithia morbida across the United States reveals a broad range of putative effectors and factors for local host and environmental adapation.</title>
        <authorList>
            <person name="Onufrak A."/>
            <person name="Murdoch R.W."/>
            <person name="Gazis R."/>
            <person name="Huff M."/>
            <person name="Staton M."/>
            <person name="Klingeman W."/>
            <person name="Hadziabdic D."/>
        </authorList>
    </citation>
    <scope>NUCLEOTIDE SEQUENCE</scope>
    <source>
        <strain evidence="16">1262</strain>
    </source>
</reference>
<feature type="compositionally biased region" description="Low complexity" evidence="14">
    <location>
        <begin position="362"/>
        <end position="373"/>
    </location>
</feature>
<evidence type="ECO:0000256" key="8">
    <source>
        <dbReference type="ARBA" id="ARBA00022695"/>
    </source>
</evidence>
<evidence type="ECO:0000256" key="4">
    <source>
        <dbReference type="ARBA" id="ARBA00015492"/>
    </source>
</evidence>
<keyword evidence="6" id="KW-0808">Transferase</keyword>
<dbReference type="InterPro" id="IPR006070">
    <property type="entry name" value="Sua5-like_dom"/>
</dbReference>
<evidence type="ECO:0000256" key="14">
    <source>
        <dbReference type="SAM" id="MobiDB-lite"/>
    </source>
</evidence>
<dbReference type="FunFam" id="3.90.870.10:FF:000008">
    <property type="entry name" value="Threonylcarbamoyl-AMP synthase"/>
    <property type="match status" value="1"/>
</dbReference>